<keyword evidence="2 6" id="KW-0812">Transmembrane</keyword>
<dbReference type="Pfam" id="PF06398">
    <property type="entry name" value="Pex24p"/>
    <property type="match status" value="1"/>
</dbReference>
<dbReference type="Proteomes" id="UP001259832">
    <property type="component" value="Unassembled WGS sequence"/>
</dbReference>
<feature type="compositionally biased region" description="Basic and acidic residues" evidence="5">
    <location>
        <begin position="69"/>
        <end position="91"/>
    </location>
</feature>
<evidence type="ECO:0000256" key="6">
    <source>
        <dbReference type="SAM" id="Phobius"/>
    </source>
</evidence>
<feature type="domain" description="VASt" evidence="8">
    <location>
        <begin position="486"/>
        <end position="670"/>
    </location>
</feature>
<protein>
    <submittedName>
        <fullName evidence="9">BAG-associated GRAM protein 1</fullName>
    </submittedName>
</protein>
<dbReference type="Pfam" id="PF16016">
    <property type="entry name" value="VASt"/>
    <property type="match status" value="2"/>
</dbReference>
<dbReference type="GO" id="GO:0005737">
    <property type="term" value="C:cytoplasm"/>
    <property type="evidence" value="ECO:0007669"/>
    <property type="project" value="UniProtKB-ARBA"/>
</dbReference>
<feature type="compositionally biased region" description="Low complexity" evidence="5">
    <location>
        <begin position="50"/>
        <end position="67"/>
    </location>
</feature>
<dbReference type="PANTHER" id="PTHR47666">
    <property type="entry name" value="PROTEIN VASCULAR ASSOCIATED DEATH 1, CHLOROPLASTIC"/>
    <property type="match status" value="1"/>
</dbReference>
<dbReference type="InterPro" id="IPR031968">
    <property type="entry name" value="VASt"/>
</dbReference>
<proteinExistence type="predicted"/>
<dbReference type="InterPro" id="IPR006614">
    <property type="entry name" value="Peroxin/Ferlin"/>
</dbReference>
<comment type="caution">
    <text evidence="9">The sequence shown here is derived from an EMBL/GenBank/DDBJ whole genome shotgun (WGS) entry which is preliminary data.</text>
</comment>
<dbReference type="PROSITE" id="PS51778">
    <property type="entry name" value="VAST"/>
    <property type="match status" value="2"/>
</dbReference>
<dbReference type="SMART" id="SM00694">
    <property type="entry name" value="DysFC"/>
    <property type="match status" value="1"/>
</dbReference>
<sequence>MDSATCVSPENPLGGNAHAFLDLFMVVTVGLALCVVLFRVLFTVFPMPAQGSTASTSPTASPEASRSQKSAEKTPVKRAASVRERLERETRTRLPRRSTYYSMPFFADTVANKQEFVESLVELGDAPLDGWLLVKKGLQRGKHWKKRFVVLDAHARVKYYPNADAARRNTNVKGSLAVHAVKPADPFEFGANTLEIRGTLGGTYFFRAEDDMAARAWLCVLTMRAIQGHVPGRIDSVLSAAVVPVPSQAQAALASNGGAAPPLLSSSSTLKMHSFSESNENGFNALSVTASALNLLSSPGDDVEVPPVRLKSHALELVVQDMSYDKDASLRQFYVVAKFKSELHDYSSVPVGQTSPKPRGEKGEKGAVVKWNEKLTWHFQDHLCSECHECRSLGALSGAFCGLPDIMVLHVYEIHLRYLTTKIGEVSLSLRELLGFTGMRTAQFSCAWPVTSTRDAILGQLMLSLKYSVDNAGGAELMQFLVTSADERELVGEYPLHTSLTSAYDFFNNFLANGTSDRMSEYYKERGDSEIEVGDWSPSKEYGGQVRTMSCRSPTNASIGPSHTMTTTTDHVPFDEGGIDGNEKLVMQSKVVMHDIPYGDCFSVEKVTVVERVTSSDGTPGQLVAKIYLGVPFSKGCMFKSKIISATREAMVSSSRLYFHVVNRSMENPGASSSAAPTKPFLVSTEEERQVVGEYDLHPAIKDAMHFFDLFYADNTMFRWQAMYKEAGDTEHVVGKWEDSTEYGGQVREMKYRAKSTAPLGPSSTMAEQIVHVPFSSQDRDSLDADRLVIEHKLTLLEIPYGDCFHVETVYVIEPRTDAIGAPLVAKVFIGIPFSKSTMFKSKIMSGTKEGVVKTTKFLFEGFKKALDAEESADASRSSSTEQGSAAPGRPRRSSSAGVVSRRRPSVARYNSTLDGSVGLEEIFENQRVSMFGKWAPNHLLPTDRPRFSNRDGDKAMSFEQVTLPPHWSWTTPWRIDKSYTDCDDEGWSYATDFPRFKFHLARGKSSMKRLGASVRRRRWIRMMAYVPPEATNDSLSPPPASGTTSRRNRSRGSQGSNSSSMEPALQTEVSRTLSQHKKRSSAQAPPPPPHTHTQLNFKNPSAMNFPQRVLLLIILFMVTSSSWTTDAAGPLPISARYDDFRERMLRQTISRQAAYEKRERDFFAGDRRKRN</sequence>
<feature type="compositionally biased region" description="Polar residues" evidence="5">
    <location>
        <begin position="547"/>
        <end position="570"/>
    </location>
</feature>
<keyword evidence="4 6" id="KW-0472">Membrane</keyword>
<name>A0AAD9LQ06_9STRA</name>
<dbReference type="PROSITE" id="PS50003">
    <property type="entry name" value="PH_DOMAIN"/>
    <property type="match status" value="1"/>
</dbReference>
<dbReference type="PANTHER" id="PTHR47666:SF1">
    <property type="entry name" value="PROTEIN VASCULAR ASSOCIATED DEATH 1, CHLOROPLASTIC"/>
    <property type="match status" value="1"/>
</dbReference>
<dbReference type="SMART" id="SM00693">
    <property type="entry name" value="DysFN"/>
    <property type="match status" value="1"/>
</dbReference>
<dbReference type="EMBL" id="JASMQC010000007">
    <property type="protein sequence ID" value="KAK1943207.1"/>
    <property type="molecule type" value="Genomic_DNA"/>
</dbReference>
<keyword evidence="3 6" id="KW-1133">Transmembrane helix</keyword>
<evidence type="ECO:0000313" key="10">
    <source>
        <dbReference type="Proteomes" id="UP001259832"/>
    </source>
</evidence>
<evidence type="ECO:0000313" key="9">
    <source>
        <dbReference type="EMBL" id="KAK1943207.1"/>
    </source>
</evidence>
<feature type="region of interest" description="Disordered" evidence="5">
    <location>
        <begin position="871"/>
        <end position="904"/>
    </location>
</feature>
<dbReference type="AlphaFoldDB" id="A0AAD9LQ06"/>
<feature type="transmembrane region" description="Helical" evidence="6">
    <location>
        <begin position="20"/>
        <end position="42"/>
    </location>
</feature>
<feature type="compositionally biased region" description="Low complexity" evidence="5">
    <location>
        <begin position="1042"/>
        <end position="1061"/>
    </location>
</feature>
<feature type="compositionally biased region" description="Low complexity" evidence="5">
    <location>
        <begin position="875"/>
        <end position="900"/>
    </location>
</feature>
<dbReference type="CDD" id="cd00821">
    <property type="entry name" value="PH"/>
    <property type="match status" value="1"/>
</dbReference>
<evidence type="ECO:0000256" key="5">
    <source>
        <dbReference type="SAM" id="MobiDB-lite"/>
    </source>
</evidence>
<gene>
    <name evidence="9" type="ORF">P3T76_004603</name>
</gene>
<feature type="domain" description="PH" evidence="7">
    <location>
        <begin position="125"/>
        <end position="226"/>
    </location>
</feature>
<evidence type="ECO:0000256" key="4">
    <source>
        <dbReference type="ARBA" id="ARBA00023136"/>
    </source>
</evidence>
<evidence type="ECO:0000259" key="8">
    <source>
        <dbReference type="PROSITE" id="PS51778"/>
    </source>
</evidence>
<accession>A0AAD9LQ06</accession>
<dbReference type="Gene3D" id="2.30.29.30">
    <property type="entry name" value="Pleckstrin-homology domain (PH domain)/Phosphotyrosine-binding domain (PTB)"/>
    <property type="match status" value="1"/>
</dbReference>
<feature type="region of interest" description="Disordered" evidence="5">
    <location>
        <begin position="544"/>
        <end position="570"/>
    </location>
</feature>
<dbReference type="SMART" id="SM00233">
    <property type="entry name" value="PH"/>
    <property type="match status" value="1"/>
</dbReference>
<organism evidence="9 10">
    <name type="scientific">Phytophthora citrophthora</name>
    <dbReference type="NCBI Taxonomy" id="4793"/>
    <lineage>
        <taxon>Eukaryota</taxon>
        <taxon>Sar</taxon>
        <taxon>Stramenopiles</taxon>
        <taxon>Oomycota</taxon>
        <taxon>Peronosporomycetes</taxon>
        <taxon>Peronosporales</taxon>
        <taxon>Peronosporaceae</taxon>
        <taxon>Phytophthora</taxon>
    </lineage>
</organism>
<feature type="region of interest" description="Disordered" evidence="5">
    <location>
        <begin position="1030"/>
        <end position="1100"/>
    </location>
</feature>
<reference evidence="9" key="1">
    <citation type="submission" date="2023-08" db="EMBL/GenBank/DDBJ databases">
        <title>Reference Genome Resource for the Citrus Pathogen Phytophthora citrophthora.</title>
        <authorList>
            <person name="Moller H."/>
            <person name="Coetzee B."/>
            <person name="Rose L.J."/>
            <person name="Van Niekerk J.M."/>
        </authorList>
    </citation>
    <scope>NUCLEOTIDE SEQUENCE</scope>
    <source>
        <strain evidence="9">STE-U-9442</strain>
    </source>
</reference>
<evidence type="ECO:0000259" key="7">
    <source>
        <dbReference type="PROSITE" id="PS50003"/>
    </source>
</evidence>
<evidence type="ECO:0000256" key="1">
    <source>
        <dbReference type="ARBA" id="ARBA00004370"/>
    </source>
</evidence>
<dbReference type="InterPro" id="IPR001849">
    <property type="entry name" value="PH_domain"/>
</dbReference>
<dbReference type="SUPFAM" id="SSF50729">
    <property type="entry name" value="PH domain-like"/>
    <property type="match status" value="1"/>
</dbReference>
<dbReference type="Pfam" id="PF00169">
    <property type="entry name" value="PH"/>
    <property type="match status" value="1"/>
</dbReference>
<keyword evidence="10" id="KW-1185">Reference proteome</keyword>
<evidence type="ECO:0000256" key="3">
    <source>
        <dbReference type="ARBA" id="ARBA00022989"/>
    </source>
</evidence>
<feature type="region of interest" description="Disordered" evidence="5">
    <location>
        <begin position="50"/>
        <end position="91"/>
    </location>
</feature>
<dbReference type="GO" id="GO:0098588">
    <property type="term" value="C:bounding membrane of organelle"/>
    <property type="evidence" value="ECO:0007669"/>
    <property type="project" value="UniProtKB-ARBA"/>
</dbReference>
<comment type="subcellular location">
    <subcellularLocation>
        <location evidence="1">Membrane</location>
    </subcellularLocation>
</comment>
<evidence type="ECO:0000256" key="2">
    <source>
        <dbReference type="ARBA" id="ARBA00022692"/>
    </source>
</evidence>
<dbReference type="InterPro" id="IPR011993">
    <property type="entry name" value="PH-like_dom_sf"/>
</dbReference>
<dbReference type="InterPro" id="IPR010482">
    <property type="entry name" value="TECPR1-like_DysF"/>
</dbReference>
<feature type="domain" description="VASt" evidence="8">
    <location>
        <begin position="687"/>
        <end position="871"/>
    </location>
</feature>